<organism evidence="6 7">
    <name type="scientific">Clostridium acetobutylicum (strain ATCC 824 / DSM 792 / JCM 1419 / IAM 19013 / LMG 5710 / NBRC 13948 / NRRL B-527 / VKM B-1787 / 2291 / W)</name>
    <dbReference type="NCBI Taxonomy" id="272562"/>
    <lineage>
        <taxon>Bacteria</taxon>
        <taxon>Bacillati</taxon>
        <taxon>Bacillota</taxon>
        <taxon>Clostridia</taxon>
        <taxon>Eubacteriales</taxon>
        <taxon>Clostridiaceae</taxon>
        <taxon>Clostridium</taxon>
    </lineage>
</organism>
<evidence type="ECO:0000256" key="2">
    <source>
        <dbReference type="ARBA" id="ARBA00022670"/>
    </source>
</evidence>
<evidence type="ECO:0000259" key="5">
    <source>
        <dbReference type="PROSITE" id="PS50106"/>
    </source>
</evidence>
<dbReference type="PRINTS" id="PR00834">
    <property type="entry name" value="PROTEASES2C"/>
</dbReference>
<sequence length="387" mass="40851">MNNSNGNEGNINFRSRNKLRLNKVLKFISFITISALSGAITATYVVNTRYYELAEKSNTPMFQEKKSVIGNSSVPTNSVNKVSEEVGPSIVGIINSNDAGSDGEEQTISSGIIFKSDGYIVTNYHLINGANKVLVRLSNAKAGKEIEASLVGFDSASDIAIIKVNSHNLPTAIFGDSSKVRAGDLAIAIGSSLGNEASGSVTAGIVSSANRNLKLQDDANTQGSSYKVLQTDASINQINSGGALCNEKGEVIGVNSSKIGSQYNSEGMGFAISINQVKDIIDQIMKNGKVIKPFVGIVGGDIKVRSQDNMKGVYVKEVVPGSGAAKAGLRPSDIILELNGQRILSTNDIGSIVSSSKIGDKVPCKVNRNGKIVKIQITLTENMSKDD</sequence>
<dbReference type="Pfam" id="PF13365">
    <property type="entry name" value="Trypsin_2"/>
    <property type="match status" value="1"/>
</dbReference>
<proteinExistence type="inferred from homology"/>
<dbReference type="PANTHER" id="PTHR22939:SF129">
    <property type="entry name" value="SERINE PROTEASE HTRA2, MITOCHONDRIAL"/>
    <property type="match status" value="1"/>
</dbReference>
<dbReference type="PROSITE" id="PS50106">
    <property type="entry name" value="PDZ"/>
    <property type="match status" value="1"/>
</dbReference>
<dbReference type="GO" id="GO:0006508">
    <property type="term" value="P:proteolysis"/>
    <property type="evidence" value="ECO:0007669"/>
    <property type="project" value="UniProtKB-KW"/>
</dbReference>
<dbReference type="KEGG" id="cac:CA_C3218"/>
<evidence type="ECO:0000256" key="3">
    <source>
        <dbReference type="ARBA" id="ARBA00022801"/>
    </source>
</evidence>
<dbReference type="GO" id="GO:0004252">
    <property type="term" value="F:serine-type endopeptidase activity"/>
    <property type="evidence" value="ECO:0007669"/>
    <property type="project" value="InterPro"/>
</dbReference>
<evidence type="ECO:0000313" key="7">
    <source>
        <dbReference type="Proteomes" id="UP000000814"/>
    </source>
</evidence>
<dbReference type="InterPro" id="IPR001940">
    <property type="entry name" value="Peptidase_S1C"/>
</dbReference>
<dbReference type="Gene3D" id="2.40.10.10">
    <property type="entry name" value="Trypsin-like serine proteases"/>
    <property type="match status" value="2"/>
</dbReference>
<dbReference type="InterPro" id="IPR009003">
    <property type="entry name" value="Peptidase_S1_PA"/>
</dbReference>
<dbReference type="HOGENOM" id="CLU_020120_0_0_9"/>
<dbReference type="PANTHER" id="PTHR22939">
    <property type="entry name" value="SERINE PROTEASE FAMILY S1C HTRA-RELATED"/>
    <property type="match status" value="1"/>
</dbReference>
<protein>
    <submittedName>
        <fullName evidence="6">Periplasmic trypsin-like serine protease (With PDZ domain), HtrA subfamily</fullName>
    </submittedName>
</protein>
<dbReference type="STRING" id="272562.CA_C3218"/>
<dbReference type="AlphaFoldDB" id="Q97E96"/>
<keyword evidence="4" id="KW-0472">Membrane</keyword>
<dbReference type="PIR" id="G97295">
    <property type="entry name" value="G97295"/>
</dbReference>
<dbReference type="SUPFAM" id="SSF50494">
    <property type="entry name" value="Trypsin-like serine proteases"/>
    <property type="match status" value="1"/>
</dbReference>
<dbReference type="OrthoDB" id="9758917at2"/>
<dbReference type="InterPro" id="IPR036034">
    <property type="entry name" value="PDZ_sf"/>
</dbReference>
<dbReference type="Proteomes" id="UP000000814">
    <property type="component" value="Chromosome"/>
</dbReference>
<keyword evidence="3" id="KW-0378">Hydrolase</keyword>
<reference evidence="6 7" key="1">
    <citation type="journal article" date="2001" name="J. Bacteriol.">
        <title>Genome sequence and comparative analysis of the solvent-producing bacterium Clostridium acetobutylicum.</title>
        <authorList>
            <person name="Nolling J."/>
            <person name="Breton G."/>
            <person name="Omelchenko M.V."/>
            <person name="Makarova K.S."/>
            <person name="Zeng Q."/>
            <person name="Gibson R."/>
            <person name="Lee H.M."/>
            <person name="Dubois J."/>
            <person name="Qiu D."/>
            <person name="Hitti J."/>
            <person name="Wolf Y.I."/>
            <person name="Tatusov R.L."/>
            <person name="Sabathe F."/>
            <person name="Doucette-Stamm L."/>
            <person name="Soucaille P."/>
            <person name="Daly M.J."/>
            <person name="Bennett G.N."/>
            <person name="Koonin E.V."/>
            <person name="Smith D.R."/>
        </authorList>
    </citation>
    <scope>NUCLEOTIDE SEQUENCE [LARGE SCALE GENOMIC DNA]</scope>
    <source>
        <strain evidence="7">ATCC 824 / DSM 792 / JCM 1419 / LMG 5710 / VKM B-1787</strain>
    </source>
</reference>
<dbReference type="PATRIC" id="fig|272562.8.peg.3397"/>
<dbReference type="InterPro" id="IPR001478">
    <property type="entry name" value="PDZ"/>
</dbReference>
<keyword evidence="2 6" id="KW-0645">Protease</keyword>
<gene>
    <name evidence="6" type="ordered locus">CA_C3218</name>
</gene>
<dbReference type="eggNOG" id="COG0265">
    <property type="taxonomic scope" value="Bacteria"/>
</dbReference>
<dbReference type="InterPro" id="IPR043504">
    <property type="entry name" value="Peptidase_S1_PA_chymotrypsin"/>
</dbReference>
<feature type="transmembrane region" description="Helical" evidence="4">
    <location>
        <begin position="24"/>
        <end position="46"/>
    </location>
</feature>
<accession>Q97E96</accession>
<dbReference type="Pfam" id="PF13180">
    <property type="entry name" value="PDZ_2"/>
    <property type="match status" value="1"/>
</dbReference>
<dbReference type="RefSeq" id="WP_010966494.1">
    <property type="nucleotide sequence ID" value="NC_003030.1"/>
</dbReference>
<dbReference type="SMART" id="SM00228">
    <property type="entry name" value="PDZ"/>
    <property type="match status" value="1"/>
</dbReference>
<feature type="domain" description="PDZ" evidence="5">
    <location>
        <begin position="296"/>
        <end position="343"/>
    </location>
</feature>
<evidence type="ECO:0000256" key="4">
    <source>
        <dbReference type="SAM" id="Phobius"/>
    </source>
</evidence>
<dbReference type="GeneID" id="44999714"/>
<name>Q97E96_CLOAB</name>
<evidence type="ECO:0000256" key="1">
    <source>
        <dbReference type="ARBA" id="ARBA00010541"/>
    </source>
</evidence>
<keyword evidence="4" id="KW-1133">Transmembrane helix</keyword>
<comment type="similarity">
    <text evidence="1">Belongs to the peptidase S1C family.</text>
</comment>
<keyword evidence="7" id="KW-1185">Reference proteome</keyword>
<evidence type="ECO:0000313" key="6">
    <source>
        <dbReference type="EMBL" id="AAK81154.1"/>
    </source>
</evidence>
<keyword evidence="4" id="KW-0812">Transmembrane</keyword>
<dbReference type="Gene3D" id="2.30.42.10">
    <property type="match status" value="1"/>
</dbReference>
<dbReference type="EMBL" id="AE001437">
    <property type="protein sequence ID" value="AAK81154.1"/>
    <property type="molecule type" value="Genomic_DNA"/>
</dbReference>
<dbReference type="SUPFAM" id="SSF50156">
    <property type="entry name" value="PDZ domain-like"/>
    <property type="match status" value="1"/>
</dbReference>